<dbReference type="InterPro" id="IPR036249">
    <property type="entry name" value="Thioredoxin-like_sf"/>
</dbReference>
<evidence type="ECO:0000256" key="2">
    <source>
        <dbReference type="SAM" id="Coils"/>
    </source>
</evidence>
<evidence type="ECO:0000313" key="5">
    <source>
        <dbReference type="EMBL" id="KAG9391173.1"/>
    </source>
</evidence>
<protein>
    <submittedName>
        <fullName evidence="5">Protein Disulfide Isomerase</fullName>
    </submittedName>
</protein>
<accession>A0A8J6AXZ0</accession>
<dbReference type="EMBL" id="JAHDYR010000062">
    <property type="protein sequence ID" value="KAG9391173.1"/>
    <property type="molecule type" value="Genomic_DNA"/>
</dbReference>
<keyword evidence="2" id="KW-0175">Coiled coil</keyword>
<keyword evidence="5" id="KW-0413">Isomerase</keyword>
<dbReference type="Pfam" id="PF00085">
    <property type="entry name" value="Thioredoxin"/>
    <property type="match status" value="1"/>
</dbReference>
<comment type="caution">
    <text evidence="5">The sequence shown here is derived from an EMBL/GenBank/DDBJ whole genome shotgun (WGS) entry which is preliminary data.</text>
</comment>
<dbReference type="PANTHER" id="PTHR45672:SF11">
    <property type="entry name" value="PROTEIN DISULFIDE-ISOMERASE C17H9.14C"/>
    <property type="match status" value="1"/>
</dbReference>
<proteinExistence type="inferred from homology"/>
<dbReference type="PANTHER" id="PTHR45672">
    <property type="entry name" value="PROTEIN DISULFIDE-ISOMERASE C17H9.14C-RELATED"/>
    <property type="match status" value="1"/>
</dbReference>
<evidence type="ECO:0000313" key="6">
    <source>
        <dbReference type="Proteomes" id="UP000717585"/>
    </source>
</evidence>
<gene>
    <name evidence="5" type="ORF">J8273_7447</name>
</gene>
<dbReference type="GO" id="GO:0003756">
    <property type="term" value="F:protein disulfide isomerase activity"/>
    <property type="evidence" value="ECO:0007669"/>
    <property type="project" value="TreeGrafter"/>
</dbReference>
<dbReference type="InterPro" id="IPR013766">
    <property type="entry name" value="Thioredoxin_domain"/>
</dbReference>
<feature type="domain" description="Thioredoxin" evidence="4">
    <location>
        <begin position="115"/>
        <end position="231"/>
    </location>
</feature>
<organism evidence="5 6">
    <name type="scientific">Carpediemonas membranifera</name>
    <dbReference type="NCBI Taxonomy" id="201153"/>
    <lineage>
        <taxon>Eukaryota</taxon>
        <taxon>Metamonada</taxon>
        <taxon>Carpediemonas-like organisms</taxon>
        <taxon>Carpediemonas</taxon>
    </lineage>
</organism>
<dbReference type="PROSITE" id="PS00194">
    <property type="entry name" value="THIOREDOXIN_1"/>
    <property type="match status" value="1"/>
</dbReference>
<dbReference type="SUPFAM" id="SSF52833">
    <property type="entry name" value="Thioredoxin-like"/>
    <property type="match status" value="1"/>
</dbReference>
<reference evidence="5" key="1">
    <citation type="submission" date="2021-05" db="EMBL/GenBank/DDBJ databases">
        <title>A free-living protist that lacks canonical eukaryotic 1 DNA replication and segregation systems.</title>
        <authorList>
            <person name="Salas-Leiva D.E."/>
            <person name="Tromer E.C."/>
            <person name="Curtis B.A."/>
            <person name="Jerlstrom-Hultqvist J."/>
            <person name="Kolisko M."/>
            <person name="Yi Z."/>
            <person name="Salas-Leiva J.S."/>
            <person name="Gallot-Lavallee L."/>
            <person name="Kops G.J.P.L."/>
            <person name="Archibald J.M."/>
            <person name="Simpson A.G.B."/>
            <person name="Roger A.J."/>
        </authorList>
    </citation>
    <scope>NUCLEOTIDE SEQUENCE</scope>
    <source>
        <strain evidence="5">BICM</strain>
    </source>
</reference>
<name>A0A8J6AXZ0_9EUKA</name>
<evidence type="ECO:0000259" key="4">
    <source>
        <dbReference type="PROSITE" id="PS51352"/>
    </source>
</evidence>
<comment type="similarity">
    <text evidence="1">Belongs to the protein disulfide isomerase family.</text>
</comment>
<dbReference type="Proteomes" id="UP000717585">
    <property type="component" value="Unassembled WGS sequence"/>
</dbReference>
<dbReference type="OrthoDB" id="427280at2759"/>
<dbReference type="GO" id="GO:0005783">
    <property type="term" value="C:endoplasmic reticulum"/>
    <property type="evidence" value="ECO:0007669"/>
    <property type="project" value="TreeGrafter"/>
</dbReference>
<feature type="chain" id="PRO_5035283168" evidence="3">
    <location>
        <begin position="18"/>
        <end position="291"/>
    </location>
</feature>
<dbReference type="PROSITE" id="PS51352">
    <property type="entry name" value="THIOREDOXIN_2"/>
    <property type="match status" value="1"/>
</dbReference>
<keyword evidence="3" id="KW-0732">Signal</keyword>
<evidence type="ECO:0000256" key="1">
    <source>
        <dbReference type="ARBA" id="ARBA00006347"/>
    </source>
</evidence>
<feature type="coiled-coil region" evidence="2">
    <location>
        <begin position="226"/>
        <end position="288"/>
    </location>
</feature>
<dbReference type="InterPro" id="IPR051063">
    <property type="entry name" value="PDI"/>
</dbReference>
<evidence type="ECO:0000256" key="3">
    <source>
        <dbReference type="SAM" id="SignalP"/>
    </source>
</evidence>
<dbReference type="CDD" id="cd02961">
    <property type="entry name" value="PDI_a_family"/>
    <property type="match status" value="1"/>
</dbReference>
<keyword evidence="6" id="KW-1185">Reference proteome</keyword>
<dbReference type="AlphaFoldDB" id="A0A8J6AXZ0"/>
<feature type="signal peptide" evidence="3">
    <location>
        <begin position="1"/>
        <end position="17"/>
    </location>
</feature>
<dbReference type="InterPro" id="IPR017937">
    <property type="entry name" value="Thioredoxin_CS"/>
</dbReference>
<sequence>MNRLVFLGFVLVAAVMAIDFVAFEEIQNDQSDLIVSFLDSSNELGEAMIKTLETLETEELFNGFRFVAVDKVKGNEDFFATSGFGDAPLVFITTEKDGIDRVEGTDIDVIRSAMEEKRMEVPTDSVVTLTSGEAIENILLSEKPVIIKCFEQWCGHCKHLAPTFAKAGKLAENAIFAEVECSFNDETKAFCDERGVRGFPTVVGYANDQFVRYQGARNVKSLVAFVDELAENIEGLISQEEELKAAEEAEAKAEEARHAEEEALEARWMELMDRIAELEAENKALKEQLEA</sequence>
<dbReference type="Gene3D" id="3.40.30.10">
    <property type="entry name" value="Glutaredoxin"/>
    <property type="match status" value="1"/>
</dbReference>
<dbReference type="GO" id="GO:0006457">
    <property type="term" value="P:protein folding"/>
    <property type="evidence" value="ECO:0007669"/>
    <property type="project" value="TreeGrafter"/>
</dbReference>